<evidence type="ECO:0000256" key="1">
    <source>
        <dbReference type="SAM" id="MobiDB-lite"/>
    </source>
</evidence>
<feature type="compositionally biased region" description="Pro residues" evidence="1">
    <location>
        <begin position="92"/>
        <end position="103"/>
    </location>
</feature>
<evidence type="ECO:0000313" key="4">
    <source>
        <dbReference type="Proteomes" id="UP000031526"/>
    </source>
</evidence>
<gene>
    <name evidence="3" type="ORF">CP978_08005</name>
    <name evidence="2" type="ORF">SNOD_07665</name>
</gene>
<accession>A0A0B5DFE2</accession>
<sequence length="103" mass="10806">MTGADGSPPPSAKEWRLNLYLSERDPATKARIVLDTGDHVLESCAEAHRNPDDTAVPGIGDELAAGRALISLGRQLLRAAAGDLSTAGVPEDTPPAPLWAPRE</sequence>
<dbReference type="OrthoDB" id="4828144at2"/>
<dbReference type="STRING" id="40318.SNOD_07665"/>
<reference evidence="3 5" key="3">
    <citation type="submission" date="2017-09" db="EMBL/GenBank/DDBJ databases">
        <title>Streptomyces genome completion.</title>
        <authorList>
            <person name="Lee N."/>
            <person name="Cho B.-K."/>
        </authorList>
    </citation>
    <scope>NUCLEOTIDE SEQUENCE [LARGE SCALE GENOMIC DNA]</scope>
    <source>
        <strain evidence="3 5">ATCC 14899</strain>
    </source>
</reference>
<dbReference type="EMBL" id="CP009313">
    <property type="protein sequence ID" value="AJE39915.1"/>
    <property type="molecule type" value="Genomic_DNA"/>
</dbReference>
<dbReference type="Gene3D" id="3.30.160.240">
    <property type="entry name" value="Rv1738"/>
    <property type="match status" value="1"/>
</dbReference>
<dbReference type="KEGG" id="snq:CP978_08005"/>
<reference evidence="2 4" key="2">
    <citation type="journal article" date="2016" name="Appl. Microbiol. Biotechnol.">
        <title>Exploiting the genome sequence of Streptomyces nodosus for enhanced antibiotic production.</title>
        <authorList>
            <person name="Sweeney P."/>
            <person name="Murphy C.D."/>
            <person name="Caffrey P."/>
        </authorList>
    </citation>
    <scope>NUCLEOTIDE SEQUENCE [LARGE SCALE GENOMIC DNA]</scope>
    <source>
        <strain evidence="2 4">ATCC 14899</strain>
    </source>
</reference>
<dbReference type="EMBL" id="CP023747">
    <property type="protein sequence ID" value="QEV38501.1"/>
    <property type="molecule type" value="Genomic_DNA"/>
</dbReference>
<feature type="region of interest" description="Disordered" evidence="1">
    <location>
        <begin position="82"/>
        <end position="103"/>
    </location>
</feature>
<evidence type="ECO:0000313" key="3">
    <source>
        <dbReference type="EMBL" id="QEV38501.1"/>
    </source>
</evidence>
<dbReference type="InterPro" id="IPR015057">
    <property type="entry name" value="Rv2632c-like"/>
</dbReference>
<dbReference type="SUPFAM" id="SSF143212">
    <property type="entry name" value="Rv2632c-like"/>
    <property type="match status" value="1"/>
</dbReference>
<dbReference type="InterPro" id="IPR038070">
    <property type="entry name" value="Rv2632c-like_sf"/>
</dbReference>
<reference evidence="4" key="1">
    <citation type="submission" date="2014-09" db="EMBL/GenBank/DDBJ databases">
        <title>Sequence of the Streptomyces nodosus genome.</title>
        <authorList>
            <person name="Sweeney P."/>
            <person name="Stephens N."/>
            <person name="Murphy C."/>
            <person name="Caffrey P."/>
        </authorList>
    </citation>
    <scope>NUCLEOTIDE SEQUENCE [LARGE SCALE GENOMIC DNA]</scope>
    <source>
        <strain evidence="4">ATCC 14899</strain>
    </source>
</reference>
<proteinExistence type="predicted"/>
<dbReference type="Proteomes" id="UP000325763">
    <property type="component" value="Chromosome"/>
</dbReference>
<dbReference type="Pfam" id="PF08962">
    <property type="entry name" value="Rv2632c-like"/>
    <property type="match status" value="1"/>
</dbReference>
<evidence type="ECO:0000313" key="2">
    <source>
        <dbReference type="EMBL" id="AJE39915.1"/>
    </source>
</evidence>
<dbReference type="Proteomes" id="UP000031526">
    <property type="component" value="Chromosome"/>
</dbReference>
<dbReference type="RefSeq" id="WP_043438871.1">
    <property type="nucleotide sequence ID" value="NZ_CP009313.1"/>
</dbReference>
<evidence type="ECO:0000313" key="5">
    <source>
        <dbReference type="Proteomes" id="UP000325763"/>
    </source>
</evidence>
<dbReference type="HOGENOM" id="CLU_161984_2_0_11"/>
<protein>
    <submittedName>
        <fullName evidence="3">DUF1876 domain-containing protein</fullName>
    </submittedName>
</protein>
<dbReference type="AlphaFoldDB" id="A0A0B5DFE2"/>
<keyword evidence="4" id="KW-1185">Reference proteome</keyword>
<organism evidence="2 4">
    <name type="scientific">Streptomyces nodosus</name>
    <dbReference type="NCBI Taxonomy" id="40318"/>
    <lineage>
        <taxon>Bacteria</taxon>
        <taxon>Bacillati</taxon>
        <taxon>Actinomycetota</taxon>
        <taxon>Actinomycetes</taxon>
        <taxon>Kitasatosporales</taxon>
        <taxon>Streptomycetaceae</taxon>
        <taxon>Streptomyces</taxon>
    </lineage>
</organism>
<name>A0A0B5DFE2_9ACTN</name>